<proteinExistence type="predicted"/>
<sequence>MTADTGPADRPKAVRGHPHLRAYVRESRGVHRLTELDDDVGGLHAWQLLMSDDNCFTALTSAEVRGWWLPPIPARSPVFMAMGLADPRPMRAGVRTSRHGRVIAFEEVHGLRCASVPETLLACARWLCVIDTVVLVDCVLHLRLATRAEIEEVIRPRRPGARRLREALALADERSESAFETLLRLLHVWCGIDVVPQHEVVDADGVLVARVDLWVTGTTSVHEYDGDEHETAIRRVKDRRRDRRLDKAGRVRRGYTSGDVLRRPVTVLEDADRAIGRPHDPARIRPWTKELRRSLFTPAGQADFLRRVAGQGGG</sequence>
<dbReference type="Proteomes" id="UP000649289">
    <property type="component" value="Unassembled WGS sequence"/>
</dbReference>
<evidence type="ECO:0000313" key="2">
    <source>
        <dbReference type="Proteomes" id="UP000649289"/>
    </source>
</evidence>
<evidence type="ECO:0008006" key="3">
    <source>
        <dbReference type="Google" id="ProtNLM"/>
    </source>
</evidence>
<dbReference type="RefSeq" id="WP_191197703.1">
    <property type="nucleotide sequence ID" value="NZ_BAAAPA010000002.1"/>
</dbReference>
<protein>
    <recommendedName>
        <fullName evidence="3">DUF559 domain-containing protein</fullName>
    </recommendedName>
</protein>
<organism evidence="1 2">
    <name type="scientific">Nocardioides hwasunensis</name>
    <dbReference type="NCBI Taxonomy" id="397258"/>
    <lineage>
        <taxon>Bacteria</taxon>
        <taxon>Bacillati</taxon>
        <taxon>Actinomycetota</taxon>
        <taxon>Actinomycetes</taxon>
        <taxon>Propionibacteriales</taxon>
        <taxon>Nocardioidaceae</taxon>
        <taxon>Nocardioides</taxon>
    </lineage>
</organism>
<accession>A0ABR8MDT8</accession>
<evidence type="ECO:0000313" key="1">
    <source>
        <dbReference type="EMBL" id="MBD3913366.1"/>
    </source>
</evidence>
<comment type="caution">
    <text evidence="1">The sequence shown here is derived from an EMBL/GenBank/DDBJ whole genome shotgun (WGS) entry which is preliminary data.</text>
</comment>
<dbReference type="EMBL" id="JACXYY010000001">
    <property type="protein sequence ID" value="MBD3913366.1"/>
    <property type="molecule type" value="Genomic_DNA"/>
</dbReference>
<name>A0ABR8MDT8_9ACTN</name>
<gene>
    <name evidence="1" type="ORF">IEZ25_01965</name>
</gene>
<reference evidence="1 2" key="1">
    <citation type="submission" date="2020-09" db="EMBL/GenBank/DDBJ databases">
        <title>novel species in genus Nocardioides.</title>
        <authorList>
            <person name="Zhang G."/>
        </authorList>
    </citation>
    <scope>NUCLEOTIDE SEQUENCE [LARGE SCALE GENOMIC DNA]</scope>
    <source>
        <strain evidence="1 2">19197</strain>
    </source>
</reference>
<keyword evidence="2" id="KW-1185">Reference proteome</keyword>